<proteinExistence type="predicted"/>
<feature type="compositionally biased region" description="Polar residues" evidence="1">
    <location>
        <begin position="1"/>
        <end position="11"/>
    </location>
</feature>
<dbReference type="STRING" id="3469.A0A4Y7KUJ2"/>
<reference evidence="2 3" key="1">
    <citation type="journal article" date="2018" name="Science">
        <title>The opium poppy genome and morphinan production.</title>
        <authorList>
            <person name="Guo L."/>
            <person name="Winzer T."/>
            <person name="Yang X."/>
            <person name="Li Y."/>
            <person name="Ning Z."/>
            <person name="He Z."/>
            <person name="Teodor R."/>
            <person name="Lu Y."/>
            <person name="Bowser T.A."/>
            <person name="Graham I.A."/>
            <person name="Ye K."/>
        </authorList>
    </citation>
    <scope>NUCLEOTIDE SEQUENCE [LARGE SCALE GENOMIC DNA]</scope>
    <source>
        <strain evidence="3">cv. HN1</strain>
        <tissue evidence="2">Leaves</tissue>
    </source>
</reference>
<feature type="compositionally biased region" description="Polar residues" evidence="1">
    <location>
        <begin position="68"/>
        <end position="80"/>
    </location>
</feature>
<dbReference type="AlphaFoldDB" id="A0A4Y7KUJ2"/>
<dbReference type="Gramene" id="RZC75565">
    <property type="protein sequence ID" value="RZC75565"/>
    <property type="gene ID" value="C5167_051052"/>
</dbReference>
<feature type="compositionally biased region" description="Basic residues" evidence="1">
    <location>
        <begin position="48"/>
        <end position="59"/>
    </location>
</feature>
<evidence type="ECO:0000256" key="1">
    <source>
        <dbReference type="SAM" id="MobiDB-lite"/>
    </source>
</evidence>
<organism evidence="2 3">
    <name type="scientific">Papaver somniferum</name>
    <name type="common">Opium poppy</name>
    <dbReference type="NCBI Taxonomy" id="3469"/>
    <lineage>
        <taxon>Eukaryota</taxon>
        <taxon>Viridiplantae</taxon>
        <taxon>Streptophyta</taxon>
        <taxon>Embryophyta</taxon>
        <taxon>Tracheophyta</taxon>
        <taxon>Spermatophyta</taxon>
        <taxon>Magnoliopsida</taxon>
        <taxon>Ranunculales</taxon>
        <taxon>Papaveraceae</taxon>
        <taxon>Papaveroideae</taxon>
        <taxon>Papaver</taxon>
    </lineage>
</organism>
<evidence type="ECO:0000313" key="3">
    <source>
        <dbReference type="Proteomes" id="UP000316621"/>
    </source>
</evidence>
<gene>
    <name evidence="2" type="ORF">C5167_051052</name>
</gene>
<keyword evidence="3" id="KW-1185">Reference proteome</keyword>
<dbReference type="Proteomes" id="UP000316621">
    <property type="component" value="Chromosome 8"/>
</dbReference>
<accession>A0A4Y7KUJ2</accession>
<sequence length="160" mass="17766">MRNAQQNTPEQTAKDVQLTVPETPSPDQPRDIVFGSGKKKEHGNGNQQRRKMRHAKKAVNTRNKDHSPLQNAGDTLSVNNDIGSRSGSAYSEVFATATHTEKLVVALGIDLFAVSDEKFMDMFVAPGAVDALQEERQSLYKREKTLQSCLHEFKNIAKSL</sequence>
<dbReference type="OMA" id="FWSIHEA"/>
<name>A0A4Y7KUJ2_PAPSO</name>
<evidence type="ECO:0000313" key="2">
    <source>
        <dbReference type="EMBL" id="RZC75565.1"/>
    </source>
</evidence>
<protein>
    <submittedName>
        <fullName evidence="2">Uncharacterized protein</fullName>
    </submittedName>
</protein>
<feature type="region of interest" description="Disordered" evidence="1">
    <location>
        <begin position="1"/>
        <end position="80"/>
    </location>
</feature>
<dbReference type="EMBL" id="CM010722">
    <property type="protein sequence ID" value="RZC75565.1"/>
    <property type="molecule type" value="Genomic_DNA"/>
</dbReference>